<evidence type="ECO:0000313" key="3">
    <source>
        <dbReference type="Proteomes" id="UP000593564"/>
    </source>
</evidence>
<protein>
    <submittedName>
        <fullName evidence="2">Uncharacterized protein</fullName>
    </submittedName>
</protein>
<reference evidence="2 3" key="2">
    <citation type="submission" date="2020-07" db="EMBL/GenBank/DDBJ databases">
        <title>Genome assembly of wild tea tree DASZ reveals pedigree and selection history of tea varieties.</title>
        <authorList>
            <person name="Zhang W."/>
        </authorList>
    </citation>
    <scope>NUCLEOTIDE SEQUENCE [LARGE SCALE GENOMIC DNA]</scope>
    <source>
        <strain evidence="3">cv. G240</strain>
        <tissue evidence="2">Leaf</tissue>
    </source>
</reference>
<feature type="compositionally biased region" description="Polar residues" evidence="1">
    <location>
        <begin position="99"/>
        <end position="114"/>
    </location>
</feature>
<dbReference type="PANTHER" id="PTHR35696:SF1">
    <property type="entry name" value="ELECTRON CARRIER_IRON ION-BINDING PROTEIN"/>
    <property type="match status" value="1"/>
</dbReference>
<dbReference type="Proteomes" id="UP000593564">
    <property type="component" value="Unassembled WGS sequence"/>
</dbReference>
<evidence type="ECO:0000256" key="1">
    <source>
        <dbReference type="SAM" id="MobiDB-lite"/>
    </source>
</evidence>
<organism evidence="2 3">
    <name type="scientific">Camellia sinensis</name>
    <name type="common">Tea plant</name>
    <name type="synonym">Thea sinensis</name>
    <dbReference type="NCBI Taxonomy" id="4442"/>
    <lineage>
        <taxon>Eukaryota</taxon>
        <taxon>Viridiplantae</taxon>
        <taxon>Streptophyta</taxon>
        <taxon>Embryophyta</taxon>
        <taxon>Tracheophyta</taxon>
        <taxon>Spermatophyta</taxon>
        <taxon>Magnoliopsida</taxon>
        <taxon>eudicotyledons</taxon>
        <taxon>Gunneridae</taxon>
        <taxon>Pentapetalae</taxon>
        <taxon>asterids</taxon>
        <taxon>Ericales</taxon>
        <taxon>Theaceae</taxon>
        <taxon>Camellia</taxon>
    </lineage>
</organism>
<dbReference type="EMBL" id="JACBKZ010000001">
    <property type="protein sequence ID" value="KAF5960090.1"/>
    <property type="molecule type" value="Genomic_DNA"/>
</dbReference>
<reference evidence="3" key="1">
    <citation type="journal article" date="2020" name="Nat. Commun.">
        <title>Genome assembly of wild tea tree DASZ reveals pedigree and selection history of tea varieties.</title>
        <authorList>
            <person name="Zhang W."/>
            <person name="Zhang Y."/>
            <person name="Qiu H."/>
            <person name="Guo Y."/>
            <person name="Wan H."/>
            <person name="Zhang X."/>
            <person name="Scossa F."/>
            <person name="Alseekh S."/>
            <person name="Zhang Q."/>
            <person name="Wang P."/>
            <person name="Xu L."/>
            <person name="Schmidt M.H."/>
            <person name="Jia X."/>
            <person name="Li D."/>
            <person name="Zhu A."/>
            <person name="Guo F."/>
            <person name="Chen W."/>
            <person name="Ni D."/>
            <person name="Usadel B."/>
            <person name="Fernie A.R."/>
            <person name="Wen W."/>
        </authorList>
    </citation>
    <scope>NUCLEOTIDE SEQUENCE [LARGE SCALE GENOMIC DNA]</scope>
    <source>
        <strain evidence="3">cv. G240</strain>
    </source>
</reference>
<accession>A0A7J7I507</accession>
<gene>
    <name evidence="2" type="ORF">HYC85_001299</name>
</gene>
<proteinExistence type="predicted"/>
<sequence>MAASSPAISNDDNAATTTLPASASASASAVATISATNAAKNLRGLNKPKCIKCGNVARSRCPYQSCKSCCAKAQNPCHIHVLTSNATFPDKIPSSSSSLFDQQSTDASSSGNSRRFTSLRQLSNNFAQFNNLQGPLRSRKTVTRKDAAVINEWRFLKLKEHKEGKIEVENEAFDRYMQNVSLLDEVLTVDSTPEGSTNNWPPRSENVTKRVQDIVNQGLRKLQKIELGNGDNDSSKQVELVGMQKKGKSWRAERVSALSDLHDKLNKAQNEEDLKYCLEMKPELFNHHQRTSQMETEEVIEISKQETANNEFSPGLQSDYSIPKWFCTANVDQDALDLIDVRFSSLEEIEALSATVGKR</sequence>
<dbReference type="Pfam" id="PF05142">
    <property type="entry name" value="DUF702"/>
    <property type="match status" value="1"/>
</dbReference>
<evidence type="ECO:0000313" key="2">
    <source>
        <dbReference type="EMBL" id="KAF5960090.1"/>
    </source>
</evidence>
<name>A0A7J7I507_CAMSI</name>
<dbReference type="PANTHER" id="PTHR35696">
    <property type="entry name" value="ELECTRON CARRIER/IRON ION-BINDING PROTEIN"/>
    <property type="match status" value="1"/>
</dbReference>
<dbReference type="AlphaFoldDB" id="A0A7J7I507"/>
<keyword evidence="3" id="KW-1185">Reference proteome</keyword>
<feature type="region of interest" description="Disordered" evidence="1">
    <location>
        <begin position="93"/>
        <end position="114"/>
    </location>
</feature>
<comment type="caution">
    <text evidence="2">The sequence shown here is derived from an EMBL/GenBank/DDBJ whole genome shotgun (WGS) entry which is preliminary data.</text>
</comment>